<dbReference type="RefSeq" id="WP_157566147.1">
    <property type="nucleotide sequence ID" value="NZ_WQKZ01000003.1"/>
</dbReference>
<feature type="transmembrane region" description="Helical" evidence="1">
    <location>
        <begin position="123"/>
        <end position="148"/>
    </location>
</feature>
<dbReference type="InterPro" id="IPR025250">
    <property type="entry name" value="DUF4199"/>
</dbReference>
<keyword evidence="1" id="KW-0812">Transmembrane</keyword>
<organism evidence="2 3">
    <name type="scientific">Hymenobacter ginkgonis</name>
    <dbReference type="NCBI Taxonomy" id="2682976"/>
    <lineage>
        <taxon>Bacteria</taxon>
        <taxon>Pseudomonadati</taxon>
        <taxon>Bacteroidota</taxon>
        <taxon>Cytophagia</taxon>
        <taxon>Cytophagales</taxon>
        <taxon>Hymenobacteraceae</taxon>
        <taxon>Hymenobacter</taxon>
    </lineage>
</organism>
<keyword evidence="1" id="KW-0472">Membrane</keyword>
<evidence type="ECO:0000313" key="3">
    <source>
        <dbReference type="Proteomes" id="UP000441336"/>
    </source>
</evidence>
<keyword evidence="1" id="KW-1133">Transmembrane helix</keyword>
<dbReference type="Pfam" id="PF13858">
    <property type="entry name" value="DUF4199"/>
    <property type="match status" value="1"/>
</dbReference>
<feature type="transmembrane region" description="Helical" evidence="1">
    <location>
        <begin position="76"/>
        <end position="103"/>
    </location>
</feature>
<dbReference type="EMBL" id="WQKZ01000003">
    <property type="protein sequence ID" value="MVN77273.1"/>
    <property type="molecule type" value="Genomic_DNA"/>
</dbReference>
<evidence type="ECO:0000313" key="2">
    <source>
        <dbReference type="EMBL" id="MVN77273.1"/>
    </source>
</evidence>
<name>A0A7K1TFU3_9BACT</name>
<evidence type="ECO:0008006" key="4">
    <source>
        <dbReference type="Google" id="ProtNLM"/>
    </source>
</evidence>
<reference evidence="2 3" key="1">
    <citation type="submission" date="2019-12" db="EMBL/GenBank/DDBJ databases">
        <title>Hymenobacter sp. HMF4947 Genome sequencing and assembly.</title>
        <authorList>
            <person name="Kang H."/>
            <person name="Cha I."/>
            <person name="Kim H."/>
            <person name="Joh K."/>
        </authorList>
    </citation>
    <scope>NUCLEOTIDE SEQUENCE [LARGE SCALE GENOMIC DNA]</scope>
    <source>
        <strain evidence="2 3">HMF4947</strain>
    </source>
</reference>
<feature type="transmembrane region" description="Helical" evidence="1">
    <location>
        <begin position="21"/>
        <end position="40"/>
    </location>
</feature>
<evidence type="ECO:0000256" key="1">
    <source>
        <dbReference type="SAM" id="Phobius"/>
    </source>
</evidence>
<dbReference type="Proteomes" id="UP000441336">
    <property type="component" value="Unassembled WGS sequence"/>
</dbReference>
<proteinExistence type="predicted"/>
<keyword evidence="3" id="KW-1185">Reference proteome</keyword>
<accession>A0A7K1TFU3</accession>
<feature type="transmembrane region" description="Helical" evidence="1">
    <location>
        <begin position="46"/>
        <end position="64"/>
    </location>
</feature>
<gene>
    <name evidence="2" type="ORF">GO988_13135</name>
</gene>
<protein>
    <recommendedName>
        <fullName evidence="4">DUF4199 domain-containing protein</fullName>
    </recommendedName>
</protein>
<dbReference type="AlphaFoldDB" id="A0A7K1TFU3"/>
<comment type="caution">
    <text evidence="2">The sequence shown here is derived from an EMBL/GenBank/DDBJ whole genome shotgun (WGS) entry which is preliminary data.</text>
</comment>
<sequence length="160" mass="17100">MATRPNTPSLTAEQNGFRFGLLTGAVLCAYTLIAALLGFFSRVEAGSLDVLILVLGSVLAIRHFRQVRGDHMPYLGGYGTGIITALVASVMLGLFFIILTVVIPKSLDLTQVENLFGFDLSVVVAFLAIILMGAMTGVITSLVAMQYFKVSAIDPLKAME</sequence>